<dbReference type="Proteomes" id="UP001148662">
    <property type="component" value="Unassembled WGS sequence"/>
</dbReference>
<name>A0ACC1RSB9_9APHY</name>
<evidence type="ECO:0000313" key="1">
    <source>
        <dbReference type="EMBL" id="KAJ3524147.1"/>
    </source>
</evidence>
<evidence type="ECO:0000313" key="2">
    <source>
        <dbReference type="Proteomes" id="UP001148662"/>
    </source>
</evidence>
<sequence length="112" mass="12511">MMQSGSLAVAMVQRQVMVVQASRSHSKQEAWIDVQTFTPFGDCVFLPSVYPQARIPASDILAVFSPCPAGNQPSEGGMLVLPPKAFSKFMELSTRTQEKYEHLFNMWSARTR</sequence>
<keyword evidence="2" id="KW-1185">Reference proteome</keyword>
<comment type="caution">
    <text evidence="1">The sequence shown here is derived from an EMBL/GenBank/DDBJ whole genome shotgun (WGS) entry which is preliminary data.</text>
</comment>
<reference evidence="1" key="1">
    <citation type="submission" date="2022-07" db="EMBL/GenBank/DDBJ databases">
        <title>Genome Sequence of Phlebia brevispora.</title>
        <authorList>
            <person name="Buettner E."/>
        </authorList>
    </citation>
    <scope>NUCLEOTIDE SEQUENCE</scope>
    <source>
        <strain evidence="1">MPL23</strain>
    </source>
</reference>
<dbReference type="EMBL" id="JANHOG010002368">
    <property type="protein sequence ID" value="KAJ3524147.1"/>
    <property type="molecule type" value="Genomic_DNA"/>
</dbReference>
<gene>
    <name evidence="1" type="ORF">NM688_g8611</name>
</gene>
<accession>A0ACC1RSB9</accession>
<organism evidence="1 2">
    <name type="scientific">Phlebia brevispora</name>
    <dbReference type="NCBI Taxonomy" id="194682"/>
    <lineage>
        <taxon>Eukaryota</taxon>
        <taxon>Fungi</taxon>
        <taxon>Dikarya</taxon>
        <taxon>Basidiomycota</taxon>
        <taxon>Agaricomycotina</taxon>
        <taxon>Agaricomycetes</taxon>
        <taxon>Polyporales</taxon>
        <taxon>Meruliaceae</taxon>
        <taxon>Phlebia</taxon>
    </lineage>
</organism>
<proteinExistence type="predicted"/>
<protein>
    <submittedName>
        <fullName evidence="1">Uncharacterized protein</fullName>
    </submittedName>
</protein>